<evidence type="ECO:0000313" key="4">
    <source>
        <dbReference type="Proteomes" id="UP001642409"/>
    </source>
</evidence>
<proteinExistence type="predicted"/>
<keyword evidence="4" id="KW-1185">Reference proteome</keyword>
<evidence type="ECO:0000313" key="3">
    <source>
        <dbReference type="EMBL" id="CAL6114675.1"/>
    </source>
</evidence>
<accession>A0AA86NUA1</accession>
<dbReference type="EMBL" id="CAXDID020000813">
    <property type="protein sequence ID" value="CAL6114675.1"/>
    <property type="molecule type" value="Genomic_DNA"/>
</dbReference>
<sequence>MREKTRKIWGKKREKTRKHALSRCAMFKQKTRRVIQRKNPPKRTLLSIYLTPLQMLPQISAPSGIVQFKAKFQRLHVEESLTKKIEQQLHVKRARSVSSLSQQKQFQNQQLDKENQKQIEYQIKLQNEQRIKQLSFKTLQLQDIRQNGANKTILNQSLNKSKNEQIQFESKTIEEVKRERNILNQLINRQKVIQNKKEVKNTQKKIQMDNAENEQRIFQLKNEELDQKINMELEKRKQIQNVKIFSLK</sequence>
<reference evidence="3 4" key="2">
    <citation type="submission" date="2024-07" db="EMBL/GenBank/DDBJ databases">
        <authorList>
            <person name="Akdeniz Z."/>
        </authorList>
    </citation>
    <scope>NUCLEOTIDE SEQUENCE [LARGE SCALE GENOMIC DNA]</scope>
</reference>
<feature type="coiled-coil region" evidence="1">
    <location>
        <begin position="159"/>
        <end position="242"/>
    </location>
</feature>
<reference evidence="2" key="1">
    <citation type="submission" date="2023-06" db="EMBL/GenBank/DDBJ databases">
        <authorList>
            <person name="Kurt Z."/>
        </authorList>
    </citation>
    <scope>NUCLEOTIDE SEQUENCE</scope>
</reference>
<organism evidence="2">
    <name type="scientific">Hexamita inflata</name>
    <dbReference type="NCBI Taxonomy" id="28002"/>
    <lineage>
        <taxon>Eukaryota</taxon>
        <taxon>Metamonada</taxon>
        <taxon>Diplomonadida</taxon>
        <taxon>Hexamitidae</taxon>
        <taxon>Hexamitinae</taxon>
        <taxon>Hexamita</taxon>
    </lineage>
</organism>
<gene>
    <name evidence="2" type="ORF">HINF_LOCUS13519</name>
    <name evidence="3" type="ORF">HINF_LOCUS78178</name>
</gene>
<dbReference type="EMBL" id="CATOUU010000349">
    <property type="protein sequence ID" value="CAI9925874.1"/>
    <property type="molecule type" value="Genomic_DNA"/>
</dbReference>
<dbReference type="Proteomes" id="UP001642409">
    <property type="component" value="Unassembled WGS sequence"/>
</dbReference>
<evidence type="ECO:0000256" key="1">
    <source>
        <dbReference type="SAM" id="Coils"/>
    </source>
</evidence>
<evidence type="ECO:0000313" key="2">
    <source>
        <dbReference type="EMBL" id="CAI9925874.1"/>
    </source>
</evidence>
<name>A0AA86NUA1_9EUKA</name>
<keyword evidence="1" id="KW-0175">Coiled coil</keyword>
<comment type="caution">
    <text evidence="2">The sequence shown here is derived from an EMBL/GenBank/DDBJ whole genome shotgun (WGS) entry which is preliminary data.</text>
</comment>
<dbReference type="AlphaFoldDB" id="A0AA86NUA1"/>
<protein>
    <submittedName>
        <fullName evidence="3">Hypothetical_protein</fullName>
    </submittedName>
</protein>